<proteinExistence type="predicted"/>
<protein>
    <submittedName>
        <fullName evidence="1">Uncharacterized protein</fullName>
    </submittedName>
</protein>
<comment type="caution">
    <text evidence="1">The sequence shown here is derived from an EMBL/GenBank/DDBJ whole genome shotgun (WGS) entry which is preliminary data.</text>
</comment>
<dbReference type="AlphaFoldDB" id="A0A839ZWK5"/>
<evidence type="ECO:0000313" key="2">
    <source>
        <dbReference type="Proteomes" id="UP000530564"/>
    </source>
</evidence>
<dbReference type="EMBL" id="JACIDK010000002">
    <property type="protein sequence ID" value="MBB3890696.1"/>
    <property type="molecule type" value="Genomic_DNA"/>
</dbReference>
<name>A0A839ZWK5_9CAUL</name>
<sequence length="35" mass="4025">MAQAIERVIDWLMGPFARELARMPASSFRYLLNGL</sequence>
<reference evidence="1 2" key="1">
    <citation type="submission" date="2020-08" db="EMBL/GenBank/DDBJ databases">
        <title>Genomic Encyclopedia of Type Strains, Phase IV (KMG-IV): sequencing the most valuable type-strain genomes for metagenomic binning, comparative biology and taxonomic classification.</title>
        <authorList>
            <person name="Goeker M."/>
        </authorList>
    </citation>
    <scope>NUCLEOTIDE SEQUENCE [LARGE SCALE GENOMIC DNA]</scope>
    <source>
        <strain evidence="1 2">DSM 21793</strain>
    </source>
</reference>
<dbReference type="Proteomes" id="UP000530564">
    <property type="component" value="Unassembled WGS sequence"/>
</dbReference>
<organism evidence="1 2">
    <name type="scientific">Phenylobacterium haematophilum</name>
    <dbReference type="NCBI Taxonomy" id="98513"/>
    <lineage>
        <taxon>Bacteria</taxon>
        <taxon>Pseudomonadati</taxon>
        <taxon>Pseudomonadota</taxon>
        <taxon>Alphaproteobacteria</taxon>
        <taxon>Caulobacterales</taxon>
        <taxon>Caulobacteraceae</taxon>
        <taxon>Phenylobacterium</taxon>
    </lineage>
</organism>
<gene>
    <name evidence="1" type="ORF">GGQ61_001413</name>
</gene>
<accession>A0A839ZWK5</accession>
<keyword evidence="2" id="KW-1185">Reference proteome</keyword>
<evidence type="ECO:0000313" key="1">
    <source>
        <dbReference type="EMBL" id="MBB3890696.1"/>
    </source>
</evidence>